<dbReference type="Proteomes" id="UP000677244">
    <property type="component" value="Unassembled WGS sequence"/>
</dbReference>
<dbReference type="InterPro" id="IPR011050">
    <property type="entry name" value="Pectin_lyase_fold/virulence"/>
</dbReference>
<dbReference type="SUPFAM" id="SSF51126">
    <property type="entry name" value="Pectin lyase-like"/>
    <property type="match status" value="2"/>
</dbReference>
<dbReference type="EMBL" id="JAGHKO010000002">
    <property type="protein sequence ID" value="MBO9201223.1"/>
    <property type="molecule type" value="Genomic_DNA"/>
</dbReference>
<proteinExistence type="predicted"/>
<comment type="caution">
    <text evidence="3">The sequence shown here is derived from an EMBL/GenBank/DDBJ whole genome shotgun (WGS) entry which is preliminary data.</text>
</comment>
<dbReference type="Gene3D" id="2.160.20.10">
    <property type="entry name" value="Single-stranded right-handed beta-helix, Pectin lyase-like"/>
    <property type="match status" value="2"/>
</dbReference>
<keyword evidence="1" id="KW-0732">Signal</keyword>
<feature type="chain" id="PRO_5046976217" evidence="1">
    <location>
        <begin position="30"/>
        <end position="1252"/>
    </location>
</feature>
<protein>
    <submittedName>
        <fullName evidence="3">Right-handed parallel beta-helix repeat-containing protein</fullName>
    </submittedName>
</protein>
<feature type="signal peptide" evidence="1">
    <location>
        <begin position="1"/>
        <end position="29"/>
    </location>
</feature>
<dbReference type="Pfam" id="PF13585">
    <property type="entry name" value="CHU_C"/>
    <property type="match status" value="1"/>
</dbReference>
<evidence type="ECO:0000313" key="4">
    <source>
        <dbReference type="Proteomes" id="UP000677244"/>
    </source>
</evidence>
<dbReference type="InterPro" id="IPR012334">
    <property type="entry name" value="Pectin_lyas_fold"/>
</dbReference>
<evidence type="ECO:0000313" key="3">
    <source>
        <dbReference type="EMBL" id="MBO9201223.1"/>
    </source>
</evidence>
<feature type="domain" description="Right handed beta helix" evidence="2">
    <location>
        <begin position="98"/>
        <end position="287"/>
    </location>
</feature>
<feature type="domain" description="Right handed beta helix" evidence="2">
    <location>
        <begin position="791"/>
        <end position="954"/>
    </location>
</feature>
<dbReference type="InterPro" id="IPR022441">
    <property type="entry name" value="Para_beta_helix_rpt-2"/>
</dbReference>
<evidence type="ECO:0000256" key="1">
    <source>
        <dbReference type="SAM" id="SignalP"/>
    </source>
</evidence>
<dbReference type="InterPro" id="IPR006626">
    <property type="entry name" value="PbH1"/>
</dbReference>
<dbReference type="NCBIfam" id="TIGR03804">
    <property type="entry name" value="para_beta_helix"/>
    <property type="match status" value="1"/>
</dbReference>
<dbReference type="InterPro" id="IPR039448">
    <property type="entry name" value="Beta_helix"/>
</dbReference>
<reference evidence="3 4" key="1">
    <citation type="submission" date="2021-03" db="EMBL/GenBank/DDBJ databases">
        <title>Assistant Professor.</title>
        <authorList>
            <person name="Huq M.A."/>
        </authorList>
    </citation>
    <scope>NUCLEOTIDE SEQUENCE [LARGE SCALE GENOMIC DNA]</scope>
    <source>
        <strain evidence="3 4">MAH-29</strain>
    </source>
</reference>
<dbReference type="SMART" id="SM00710">
    <property type="entry name" value="PbH1"/>
    <property type="match status" value="14"/>
</dbReference>
<organism evidence="3 4">
    <name type="scientific">Niastella soli</name>
    <dbReference type="NCBI Taxonomy" id="2821487"/>
    <lineage>
        <taxon>Bacteria</taxon>
        <taxon>Pseudomonadati</taxon>
        <taxon>Bacteroidota</taxon>
        <taxon>Chitinophagia</taxon>
        <taxon>Chitinophagales</taxon>
        <taxon>Chitinophagaceae</taxon>
        <taxon>Niastella</taxon>
    </lineage>
</organism>
<keyword evidence="4" id="KW-1185">Reference proteome</keyword>
<dbReference type="InterPro" id="IPR026341">
    <property type="entry name" value="T9SS_type_B"/>
</dbReference>
<dbReference type="NCBIfam" id="TIGR04131">
    <property type="entry name" value="Bac_Flav_CTERM"/>
    <property type="match status" value="1"/>
</dbReference>
<accession>A0ABS3YTX4</accession>
<dbReference type="Pfam" id="PF13229">
    <property type="entry name" value="Beta_helix"/>
    <property type="match status" value="2"/>
</dbReference>
<evidence type="ECO:0000259" key="2">
    <source>
        <dbReference type="Pfam" id="PF13229"/>
    </source>
</evidence>
<name>A0ABS3YTX4_9BACT</name>
<gene>
    <name evidence="3" type="ORF">J7I42_13165</name>
</gene>
<dbReference type="RefSeq" id="WP_209139286.1">
    <property type="nucleotide sequence ID" value="NZ_JAGHKO010000002.1"/>
</dbReference>
<sequence length="1252" mass="134872">MRKNLRGHVFNIRFLFTLCLGFAFSETHAQMSGSYTINSAVVTGGSNFQSFTDAVAQLTAVGFSGPVTFNVQPGSGPYSEQVVLNNINATAASPIIFNCNGVTLSFNSSNTNSRAGIKLNNSDYITFDGLVITPLAATITRFGYGFHLLNDADHNTIQNCHIICKVIGPRPYQAQGIVINGSNGNPTEPGYSNCDYNLIQQNTIEGGGAAITLSSVPIAGNPDQYMTGNIVKKNTIINWKTNGIELYYNSNAQVDGNDFTGGTNTYVTCGIHLGLSNQKVAVTNNRIHDLIVDPLNFGGTLYGIRINSKSVSGQECVVANNAIYNWASDAPQYGIFCQNAAFLNVYHNTVSLDDQTTPGDYSRGLSLDSISDVTVMNNIVTVTRNVVSENYGMYVTKAPLQRLVSDHNVFYVPALSGTGIAYLGLYGGDFMDNLTIWRSKTGYDLFSAELDPLYVNASTGDLRPTVQRIDNMALAVGITTDLANITRNATNPDAGCFEFTSAACTAPLAGTPVISPDSVLCQGPSIAMGLDGNSGGNGQTYTWQSSSAQFGTYNNIVTRDYPYFTVTPSSSLYYRIAVTCGATTVYSSPVKILVTTPLNAGTYTINNALPTGGINYNSFSDAARALQCGLNGSVVFNVTSGSGPYPEQMIIPAINTAPNRTVTFNGNGATITYATTSSKIPVIKLNGADYITIDSLNVTVQGADPAGYGYGIFLTNDADHNVIKRCSINLNKTSASPYYGGIIMSSNEKDPVDSVTESNCDYNQIVNNTVNGGYYGIVCASKTIKATILASTDNTIKNNKVSDNCADGIYVVGTKNMVIDSNDIGHPTRTAFSVSYAGIYVFSQNNGLNISKNRIHHLLDKARTSNVQLSGIKFVGTGGTLAQPNMVTNNLMYYFMGQGYQEGLYAFSCDYLKFYHNTVSLEDSAAGAVTGETSGFGVYGLNSTGLEFKDNSIVIKRGGDRNKYCVFLNIPDSNLVANYNNYYMHAAYGTTNYVGNMGAILYPTLSNWLVTRKDSSTVNIDPVYNDIANGDLTPTKLAFENRGFNVGITSDMFDAKRDVARPDIGAIEFTICRQLANPVVTVEEAGTKTIKFSWLEVPNTTGYRVSRDGFNWTIPTSGAKGLNHIITGLKPTDTIGLMVKALGTRADCPEYLSARVVGQALTDGVFVPNTFTPNGDSKNDKFKVYSNVTKSIRWMVFNQWGEKVFESNDIQGEWDGTYKGKPQPIGVYVFVVSGILTDGTKVSQKGTFNLVR</sequence>